<keyword evidence="7" id="KW-0560">Oxidoreductase</keyword>
<accession>A0A2P5HSD7</accession>
<comment type="cofactor">
    <cofactor evidence="1 6">
        <name>heme</name>
        <dbReference type="ChEBI" id="CHEBI:30413"/>
    </cofactor>
</comment>
<keyword evidence="7" id="KW-0503">Monooxygenase</keyword>
<dbReference type="PRINTS" id="PR00463">
    <property type="entry name" value="EP450I"/>
</dbReference>
<dbReference type="Pfam" id="PF00067">
    <property type="entry name" value="p450"/>
    <property type="match status" value="1"/>
</dbReference>
<evidence type="ECO:0000313" key="8">
    <source>
        <dbReference type="EMBL" id="POS73174.1"/>
    </source>
</evidence>
<keyword evidence="9" id="KW-1185">Reference proteome</keyword>
<evidence type="ECO:0000256" key="7">
    <source>
        <dbReference type="RuleBase" id="RU000461"/>
    </source>
</evidence>
<keyword evidence="3 6" id="KW-0349">Heme</keyword>
<evidence type="ECO:0008006" key="10">
    <source>
        <dbReference type="Google" id="ProtNLM"/>
    </source>
</evidence>
<dbReference type="AlphaFoldDB" id="A0A2P5HSD7"/>
<dbReference type="PANTHER" id="PTHR24305:SF232">
    <property type="entry name" value="P450, PUTATIVE (EUROFUNG)-RELATED"/>
    <property type="match status" value="1"/>
</dbReference>
<evidence type="ECO:0000256" key="5">
    <source>
        <dbReference type="ARBA" id="ARBA00023004"/>
    </source>
</evidence>
<dbReference type="GO" id="GO:0005506">
    <property type="term" value="F:iron ion binding"/>
    <property type="evidence" value="ECO:0007669"/>
    <property type="project" value="InterPro"/>
</dbReference>
<dbReference type="OrthoDB" id="3934656at2759"/>
<dbReference type="PRINTS" id="PR00385">
    <property type="entry name" value="P450"/>
</dbReference>
<feature type="binding site" description="axial binding residue" evidence="6">
    <location>
        <position position="334"/>
    </location>
    <ligand>
        <name>heme</name>
        <dbReference type="ChEBI" id="CHEBI:30413"/>
    </ligand>
    <ligandPart>
        <name>Fe</name>
        <dbReference type="ChEBI" id="CHEBI:18248"/>
    </ligandPart>
</feature>
<dbReference type="PANTHER" id="PTHR24305">
    <property type="entry name" value="CYTOCHROME P450"/>
    <property type="match status" value="1"/>
</dbReference>
<evidence type="ECO:0000256" key="6">
    <source>
        <dbReference type="PIRSR" id="PIRSR602401-1"/>
    </source>
</evidence>
<dbReference type="InterPro" id="IPR017972">
    <property type="entry name" value="Cyt_P450_CS"/>
</dbReference>
<dbReference type="Proteomes" id="UP000094444">
    <property type="component" value="Unassembled WGS sequence"/>
</dbReference>
<keyword evidence="5 6" id="KW-0408">Iron</keyword>
<proteinExistence type="inferred from homology"/>
<keyword evidence="4 6" id="KW-0479">Metal-binding</keyword>
<evidence type="ECO:0000313" key="9">
    <source>
        <dbReference type="Proteomes" id="UP000094444"/>
    </source>
</evidence>
<dbReference type="GO" id="GO:0016705">
    <property type="term" value="F:oxidoreductase activity, acting on paired donors, with incorporation or reduction of molecular oxygen"/>
    <property type="evidence" value="ECO:0007669"/>
    <property type="project" value="InterPro"/>
</dbReference>
<protein>
    <recommendedName>
        <fullName evidence="10">Cytochrome P450</fullName>
    </recommendedName>
</protein>
<dbReference type="GO" id="GO:0004497">
    <property type="term" value="F:monooxygenase activity"/>
    <property type="evidence" value="ECO:0007669"/>
    <property type="project" value="UniProtKB-KW"/>
</dbReference>
<evidence type="ECO:0000256" key="4">
    <source>
        <dbReference type="ARBA" id="ARBA00022723"/>
    </source>
</evidence>
<dbReference type="GO" id="GO:0020037">
    <property type="term" value="F:heme binding"/>
    <property type="evidence" value="ECO:0007669"/>
    <property type="project" value="InterPro"/>
</dbReference>
<evidence type="ECO:0000256" key="3">
    <source>
        <dbReference type="ARBA" id="ARBA00022617"/>
    </source>
</evidence>
<dbReference type="InterPro" id="IPR002401">
    <property type="entry name" value="Cyt_P450_E_grp-I"/>
</dbReference>
<sequence length="398" mass="44647">MKKPIAKYWTTSAVARMEPHVDSVVAFFAKQLQDRYADGGARTMGEAFNFGDWAMFFGWDAVAKTTMNKRVGYLDHGSDFDGTLAAAEKASKYLVTIGMYPVLDKFLDKNPVYHIGPPSYTNLATLAVKLLTDRVTGQDGHDAVQDLDFMDHYIEAKKQYPEIVDDVMLTSYVLVNLAAGADTTAAALRTIFYLCLRSPTVWKKLSEQVLAAPFAQPGSVHLPAPYSQTRAIPYLEAVIREALRLYPGNLFPQERVVPAGGIKLPDGRFVPEGTALGFNAYAMHRNKAIWGTDAEEFHPERFLRSEDESEADYSDRMRLYNDNDLSFGAGSRKCIGMNLAMIEVYKATATLVAMFDFELATREEWTVTAELFPRARGIVCRIRQREGMFLRTDIDYSN</sequence>
<dbReference type="EMBL" id="MAVT02000848">
    <property type="protein sequence ID" value="POS73174.1"/>
    <property type="molecule type" value="Genomic_DNA"/>
</dbReference>
<dbReference type="STRING" id="158607.A0A2P5HSD7"/>
<dbReference type="InterPro" id="IPR001128">
    <property type="entry name" value="Cyt_P450"/>
</dbReference>
<dbReference type="InterPro" id="IPR050121">
    <property type="entry name" value="Cytochrome_P450_monoxygenase"/>
</dbReference>
<comment type="caution">
    <text evidence="8">The sequence shown here is derived from an EMBL/GenBank/DDBJ whole genome shotgun (WGS) entry which is preliminary data.</text>
</comment>
<name>A0A2P5HSD7_DIAHE</name>
<comment type="similarity">
    <text evidence="2 7">Belongs to the cytochrome P450 family.</text>
</comment>
<reference evidence="8" key="1">
    <citation type="submission" date="2017-09" db="EMBL/GenBank/DDBJ databases">
        <title>Polyketide synthases of a Diaporthe helianthi virulent isolate.</title>
        <authorList>
            <person name="Baroncelli R."/>
        </authorList>
    </citation>
    <scope>NUCLEOTIDE SEQUENCE [LARGE SCALE GENOMIC DNA]</scope>
    <source>
        <strain evidence="8">7/96</strain>
    </source>
</reference>
<dbReference type="SUPFAM" id="SSF48264">
    <property type="entry name" value="Cytochrome P450"/>
    <property type="match status" value="1"/>
</dbReference>
<dbReference type="InParanoid" id="A0A2P5HSD7"/>
<evidence type="ECO:0000256" key="2">
    <source>
        <dbReference type="ARBA" id="ARBA00010617"/>
    </source>
</evidence>
<dbReference type="InterPro" id="IPR036396">
    <property type="entry name" value="Cyt_P450_sf"/>
</dbReference>
<gene>
    <name evidence="8" type="ORF">DHEL01_v208433</name>
</gene>
<evidence type="ECO:0000256" key="1">
    <source>
        <dbReference type="ARBA" id="ARBA00001971"/>
    </source>
</evidence>
<dbReference type="Gene3D" id="1.10.630.10">
    <property type="entry name" value="Cytochrome P450"/>
    <property type="match status" value="1"/>
</dbReference>
<dbReference type="PROSITE" id="PS00086">
    <property type="entry name" value="CYTOCHROME_P450"/>
    <property type="match status" value="1"/>
</dbReference>
<organism evidence="8 9">
    <name type="scientific">Diaporthe helianthi</name>
    <dbReference type="NCBI Taxonomy" id="158607"/>
    <lineage>
        <taxon>Eukaryota</taxon>
        <taxon>Fungi</taxon>
        <taxon>Dikarya</taxon>
        <taxon>Ascomycota</taxon>
        <taxon>Pezizomycotina</taxon>
        <taxon>Sordariomycetes</taxon>
        <taxon>Sordariomycetidae</taxon>
        <taxon>Diaporthales</taxon>
        <taxon>Diaporthaceae</taxon>
        <taxon>Diaporthe</taxon>
    </lineage>
</organism>